<comment type="caution">
    <text evidence="2">The sequence shown here is derived from an EMBL/GenBank/DDBJ whole genome shotgun (WGS) entry which is preliminary data.</text>
</comment>
<evidence type="ECO:0000313" key="2">
    <source>
        <dbReference type="EMBL" id="MCP2258542.1"/>
    </source>
</evidence>
<keyword evidence="3" id="KW-1185">Reference proteome</keyword>
<reference evidence="2 3" key="1">
    <citation type="submission" date="2022-06" db="EMBL/GenBank/DDBJ databases">
        <title>Genomic Encyclopedia of Archaeal and Bacterial Type Strains, Phase II (KMG-II): from individual species to whole genera.</title>
        <authorList>
            <person name="Goeker M."/>
        </authorList>
    </citation>
    <scope>NUCLEOTIDE SEQUENCE [LARGE SCALE GENOMIC DNA]</scope>
    <source>
        <strain evidence="2 3">DSM 40477</strain>
    </source>
</reference>
<organism evidence="2 3">
    <name type="scientific">Streptoalloteichus tenebrarius (strain ATCC 17920 / DSM 40477 / JCM 4838 / CBS 697.72 / NBRC 16177 / NCIMB 11028 / NRRL B-12390 / A12253. 1 / ISP 5477)</name>
    <name type="common">Streptomyces tenebrarius</name>
    <dbReference type="NCBI Taxonomy" id="1933"/>
    <lineage>
        <taxon>Bacteria</taxon>
        <taxon>Bacillati</taxon>
        <taxon>Actinomycetota</taxon>
        <taxon>Actinomycetes</taxon>
        <taxon>Pseudonocardiales</taxon>
        <taxon>Pseudonocardiaceae</taxon>
        <taxon>Streptoalloteichus</taxon>
    </lineage>
</organism>
<evidence type="ECO:0000313" key="3">
    <source>
        <dbReference type="Proteomes" id="UP001205311"/>
    </source>
</evidence>
<proteinExistence type="predicted"/>
<sequence>MNRIWEDDPHVPTTPDIVDQWLALPREALVDEVRQIVKRNDAQAMRTFAAVRKDAVLSAKVRGALSVVLAEARGTRDEVMWTMWVNKARRALDVTDVGRDEVPAAPVATEPPVAEAEEPREIHLRQERRGARPPAAASVPPVVFRAPGQ</sequence>
<dbReference type="Proteomes" id="UP001205311">
    <property type="component" value="Unassembled WGS sequence"/>
</dbReference>
<feature type="region of interest" description="Disordered" evidence="1">
    <location>
        <begin position="104"/>
        <end position="149"/>
    </location>
</feature>
<name>A0ABT1HSN3_STRSD</name>
<feature type="compositionally biased region" description="Basic and acidic residues" evidence="1">
    <location>
        <begin position="117"/>
        <end position="130"/>
    </location>
</feature>
<gene>
    <name evidence="2" type="ORF">LX15_002240</name>
</gene>
<feature type="compositionally biased region" description="Low complexity" evidence="1">
    <location>
        <begin position="132"/>
        <end position="149"/>
    </location>
</feature>
<dbReference type="EMBL" id="JAMTCP010000009">
    <property type="protein sequence ID" value="MCP2258542.1"/>
    <property type="molecule type" value="Genomic_DNA"/>
</dbReference>
<feature type="compositionally biased region" description="Low complexity" evidence="1">
    <location>
        <begin position="104"/>
        <end position="114"/>
    </location>
</feature>
<accession>A0ABT1HSN3</accession>
<evidence type="ECO:0000256" key="1">
    <source>
        <dbReference type="SAM" id="MobiDB-lite"/>
    </source>
</evidence>
<protein>
    <submittedName>
        <fullName evidence="2">Uncharacterized protein</fullName>
    </submittedName>
</protein>